<evidence type="ECO:0000256" key="3">
    <source>
        <dbReference type="ARBA" id="ARBA00022664"/>
    </source>
</evidence>
<dbReference type="GO" id="GO:0006397">
    <property type="term" value="P:mRNA processing"/>
    <property type="evidence" value="ECO:0007669"/>
    <property type="project" value="UniProtKB-UniRule"/>
</dbReference>
<dbReference type="Gene3D" id="1.10.1520.10">
    <property type="entry name" value="Ribonuclease III domain"/>
    <property type="match status" value="1"/>
</dbReference>
<dbReference type="GO" id="GO:0006364">
    <property type="term" value="P:rRNA processing"/>
    <property type="evidence" value="ECO:0007669"/>
    <property type="project" value="UniProtKB-UniRule"/>
</dbReference>
<dbReference type="EC" id="3.1.26.3" evidence="8"/>
<feature type="binding site" evidence="8">
    <location>
        <position position="131"/>
    </location>
    <ligand>
        <name>Mg(2+)</name>
        <dbReference type="ChEBI" id="CHEBI:18420"/>
    </ligand>
</feature>
<evidence type="ECO:0000256" key="2">
    <source>
        <dbReference type="ARBA" id="ARBA00010183"/>
    </source>
</evidence>
<keyword evidence="8" id="KW-0699">rRNA-binding</keyword>
<evidence type="ECO:0000256" key="6">
    <source>
        <dbReference type="ARBA" id="ARBA00022801"/>
    </source>
</evidence>
<dbReference type="SUPFAM" id="SSF69065">
    <property type="entry name" value="RNase III domain-like"/>
    <property type="match status" value="1"/>
</dbReference>
<dbReference type="PROSITE" id="PS50142">
    <property type="entry name" value="RNASE_3_2"/>
    <property type="match status" value="1"/>
</dbReference>
<dbReference type="RefSeq" id="WP_250723513.1">
    <property type="nucleotide sequence ID" value="NZ_CP098400.1"/>
</dbReference>
<keyword evidence="8" id="KW-0460">Magnesium</keyword>
<dbReference type="SMART" id="SM00535">
    <property type="entry name" value="RIBOc"/>
    <property type="match status" value="1"/>
</dbReference>
<comment type="subcellular location">
    <subcellularLocation>
        <location evidence="8">Cytoplasm</location>
    </subcellularLocation>
</comment>
<keyword evidence="8" id="KW-0479">Metal-binding</keyword>
<dbReference type="PANTHER" id="PTHR11207:SF0">
    <property type="entry name" value="RIBONUCLEASE 3"/>
    <property type="match status" value="1"/>
</dbReference>
<accession>A0A9J6ZPI7</accession>
<dbReference type="GO" id="GO:0019843">
    <property type="term" value="F:rRNA binding"/>
    <property type="evidence" value="ECO:0007669"/>
    <property type="project" value="UniProtKB-KW"/>
</dbReference>
<dbReference type="GO" id="GO:0010468">
    <property type="term" value="P:regulation of gene expression"/>
    <property type="evidence" value="ECO:0007669"/>
    <property type="project" value="TreeGrafter"/>
</dbReference>
<dbReference type="GO" id="GO:0046872">
    <property type="term" value="F:metal ion binding"/>
    <property type="evidence" value="ECO:0007669"/>
    <property type="project" value="UniProtKB-KW"/>
</dbReference>
<comment type="catalytic activity">
    <reaction evidence="1 8">
        <text>Endonucleolytic cleavage to 5'-phosphomonoester.</text>
        <dbReference type="EC" id="3.1.26.3"/>
    </reaction>
</comment>
<gene>
    <name evidence="8 11" type="primary">rnc</name>
    <name evidence="11" type="ORF">M9189_11860</name>
</gene>
<dbReference type="NCBIfam" id="TIGR02191">
    <property type="entry name" value="RNaseIII"/>
    <property type="match status" value="1"/>
</dbReference>
<dbReference type="GO" id="GO:0003725">
    <property type="term" value="F:double-stranded RNA binding"/>
    <property type="evidence" value="ECO:0007669"/>
    <property type="project" value="TreeGrafter"/>
</dbReference>
<keyword evidence="3 8" id="KW-0507">mRNA processing</keyword>
<keyword evidence="12" id="KW-1185">Reference proteome</keyword>
<dbReference type="AlphaFoldDB" id="A0A9J6ZPI7"/>
<dbReference type="Proteomes" id="UP001056426">
    <property type="component" value="Chromosome"/>
</dbReference>
<dbReference type="GO" id="GO:0004525">
    <property type="term" value="F:ribonuclease III activity"/>
    <property type="evidence" value="ECO:0007669"/>
    <property type="project" value="UniProtKB-UniRule"/>
</dbReference>
<evidence type="ECO:0000256" key="8">
    <source>
        <dbReference type="HAMAP-Rule" id="MF_00104"/>
    </source>
</evidence>
<comment type="cofactor">
    <cofactor evidence="8">
        <name>Mg(2+)</name>
        <dbReference type="ChEBI" id="CHEBI:18420"/>
    </cofactor>
</comment>
<dbReference type="Pfam" id="PF00035">
    <property type="entry name" value="dsrm"/>
    <property type="match status" value="1"/>
</dbReference>
<dbReference type="PROSITE" id="PS00517">
    <property type="entry name" value="RNASE_3_1"/>
    <property type="match status" value="1"/>
</dbReference>
<feature type="active site" evidence="8">
    <location>
        <position position="134"/>
    </location>
</feature>
<comment type="subunit">
    <text evidence="8">Homodimer.</text>
</comment>
<keyword evidence="6 8" id="KW-0378">Hydrolase</keyword>
<protein>
    <recommendedName>
        <fullName evidence="8">Ribonuclease 3</fullName>
        <ecNumber evidence="8">3.1.26.3</ecNumber>
    </recommendedName>
    <alternativeName>
        <fullName evidence="8">Ribonuclease III</fullName>
        <shortName evidence="8">RNase III</shortName>
    </alternativeName>
</protein>
<name>A0A9J6ZPI7_9BACT</name>
<evidence type="ECO:0000313" key="11">
    <source>
        <dbReference type="EMBL" id="URW79547.1"/>
    </source>
</evidence>
<comment type="similarity">
    <text evidence="2">Belongs to the ribonuclease III family.</text>
</comment>
<dbReference type="GO" id="GO:0005737">
    <property type="term" value="C:cytoplasm"/>
    <property type="evidence" value="ECO:0007669"/>
    <property type="project" value="UniProtKB-SubCell"/>
</dbReference>
<dbReference type="EMBL" id="CP098400">
    <property type="protein sequence ID" value="URW79547.1"/>
    <property type="molecule type" value="Genomic_DNA"/>
</dbReference>
<dbReference type="PROSITE" id="PS50137">
    <property type="entry name" value="DS_RBD"/>
    <property type="match status" value="1"/>
</dbReference>
<keyword evidence="8" id="KW-0963">Cytoplasm</keyword>
<proteinExistence type="inferred from homology"/>
<dbReference type="SUPFAM" id="SSF54768">
    <property type="entry name" value="dsRNA-binding domain-like"/>
    <property type="match status" value="1"/>
</dbReference>
<organism evidence="11 12">
    <name type="scientific">Xiashengella succiniciproducens</name>
    <dbReference type="NCBI Taxonomy" id="2949635"/>
    <lineage>
        <taxon>Bacteria</taxon>
        <taxon>Pseudomonadati</taxon>
        <taxon>Bacteroidota</taxon>
        <taxon>Bacteroidia</taxon>
        <taxon>Marinilabiliales</taxon>
        <taxon>Marinilabiliaceae</taxon>
        <taxon>Xiashengella</taxon>
    </lineage>
</organism>
<dbReference type="HAMAP" id="MF_00104">
    <property type="entry name" value="RNase_III"/>
    <property type="match status" value="1"/>
</dbReference>
<evidence type="ECO:0000259" key="10">
    <source>
        <dbReference type="PROSITE" id="PS50142"/>
    </source>
</evidence>
<evidence type="ECO:0000256" key="4">
    <source>
        <dbReference type="ARBA" id="ARBA00022722"/>
    </source>
</evidence>
<dbReference type="Pfam" id="PF14622">
    <property type="entry name" value="Ribonucleas_3_3"/>
    <property type="match status" value="1"/>
</dbReference>
<evidence type="ECO:0000256" key="5">
    <source>
        <dbReference type="ARBA" id="ARBA00022759"/>
    </source>
</evidence>
<evidence type="ECO:0000256" key="1">
    <source>
        <dbReference type="ARBA" id="ARBA00000109"/>
    </source>
</evidence>
<dbReference type="InterPro" id="IPR011907">
    <property type="entry name" value="RNase_III"/>
</dbReference>
<dbReference type="InterPro" id="IPR036389">
    <property type="entry name" value="RNase_III_sf"/>
</dbReference>
<sequence>MLKHFLIFIKLLPRKGKKFYYLLYNTTGVLARRKDYYLLAFQHKSLMMKDEKGLPLNNERLEYLGDAVLGAVIAHELFVRYPNKDEGILTKMRARIVNRSNMDRLALQLGLDKFIKTQALSDLTHTHIPGDALEALIGAIFIDKGYFAARKFIIEKIINQYQDLDSLIETNLNHKSTLIEWGQKNRCSIHFVTEEYPEKGEASFVAQAYIDNILMGLGRGSSKKEAQQHAAEEALEKVIGKQSLILN</sequence>
<keyword evidence="4 8" id="KW-0540">Nuclease</keyword>
<keyword evidence="8" id="KW-0819">tRNA processing</keyword>
<evidence type="ECO:0000259" key="9">
    <source>
        <dbReference type="PROSITE" id="PS50137"/>
    </source>
</evidence>
<dbReference type="SMART" id="SM00358">
    <property type="entry name" value="DSRM"/>
    <property type="match status" value="1"/>
</dbReference>
<evidence type="ECO:0000313" key="12">
    <source>
        <dbReference type="Proteomes" id="UP001056426"/>
    </source>
</evidence>
<comment type="function">
    <text evidence="8">Digests double-stranded RNA. Involved in the processing of primary rRNA transcript to yield the immediate precursors to the large and small rRNAs (23S and 16S). Processes some mRNAs, and tRNAs when they are encoded in the rRNA operon. Processes pre-crRNA and tracrRNA of type II CRISPR loci if present in the organism.</text>
</comment>
<keyword evidence="5 8" id="KW-0255">Endonuclease</keyword>
<dbReference type="CDD" id="cd00593">
    <property type="entry name" value="RIBOc"/>
    <property type="match status" value="1"/>
</dbReference>
<reference evidence="11" key="1">
    <citation type="submission" date="2022-05" db="EMBL/GenBank/DDBJ databases">
        <authorList>
            <person name="Sun X."/>
        </authorList>
    </citation>
    <scope>NUCLEOTIDE SEQUENCE</scope>
    <source>
        <strain evidence="11">Ai-910</strain>
    </source>
</reference>
<dbReference type="Gene3D" id="3.30.160.20">
    <property type="match status" value="1"/>
</dbReference>
<dbReference type="GO" id="GO:0008033">
    <property type="term" value="P:tRNA processing"/>
    <property type="evidence" value="ECO:0007669"/>
    <property type="project" value="UniProtKB-KW"/>
</dbReference>
<feature type="domain" description="RNase III" evidence="10">
    <location>
        <begin position="20"/>
        <end position="145"/>
    </location>
</feature>
<feature type="binding site" evidence="8">
    <location>
        <position position="62"/>
    </location>
    <ligand>
        <name>Mg(2+)</name>
        <dbReference type="ChEBI" id="CHEBI:18420"/>
    </ligand>
</feature>
<feature type="domain" description="DRBM" evidence="9">
    <location>
        <begin position="173"/>
        <end position="240"/>
    </location>
</feature>
<keyword evidence="8" id="KW-0698">rRNA processing</keyword>
<feature type="active site" evidence="8">
    <location>
        <position position="66"/>
    </location>
</feature>
<keyword evidence="7 8" id="KW-0694">RNA-binding</keyword>
<dbReference type="PANTHER" id="PTHR11207">
    <property type="entry name" value="RIBONUCLEASE III"/>
    <property type="match status" value="1"/>
</dbReference>
<dbReference type="InterPro" id="IPR000999">
    <property type="entry name" value="RNase_III_dom"/>
</dbReference>
<reference evidence="11" key="2">
    <citation type="submission" date="2022-06" db="EMBL/GenBank/DDBJ databases">
        <title>Xiashengella guii gen. nov. sp. nov., a bacterium isolated form anaerobic digestion tank.</title>
        <authorList>
            <person name="Huang H."/>
        </authorList>
    </citation>
    <scope>NUCLEOTIDE SEQUENCE</scope>
    <source>
        <strain evidence="11">Ai-910</strain>
    </source>
</reference>
<feature type="binding site" evidence="8">
    <location>
        <position position="134"/>
    </location>
    <ligand>
        <name>Mg(2+)</name>
        <dbReference type="ChEBI" id="CHEBI:18420"/>
    </ligand>
</feature>
<evidence type="ECO:0000256" key="7">
    <source>
        <dbReference type="ARBA" id="ARBA00022884"/>
    </source>
</evidence>
<dbReference type="InterPro" id="IPR014720">
    <property type="entry name" value="dsRBD_dom"/>
</dbReference>
<dbReference type="CDD" id="cd10845">
    <property type="entry name" value="DSRM_RNAse_III_family"/>
    <property type="match status" value="1"/>
</dbReference>
<dbReference type="KEGG" id="alkq:M9189_11860"/>